<comment type="similarity">
    <text evidence="1 2">Belongs to the phD/YefM antitoxin family.</text>
</comment>
<proteinExistence type="inferred from homology"/>
<dbReference type="SUPFAM" id="SSF143120">
    <property type="entry name" value="YefM-like"/>
    <property type="match status" value="1"/>
</dbReference>
<keyword evidence="4" id="KW-1185">Reference proteome</keyword>
<protein>
    <recommendedName>
        <fullName evidence="2">Antitoxin</fullName>
    </recommendedName>
</protein>
<dbReference type="Gene3D" id="3.40.1620.10">
    <property type="entry name" value="YefM-like domain"/>
    <property type="match status" value="1"/>
</dbReference>
<reference evidence="3 4" key="1">
    <citation type="journal article" date="2012" name="J. Bacteriol.">
        <title>Genome Sequence of Nitratireductor indicus Type Strain C115.</title>
        <authorList>
            <person name="Lai Q."/>
            <person name="Li G."/>
            <person name="Yu Z."/>
            <person name="Shao Z."/>
        </authorList>
    </citation>
    <scope>NUCLEOTIDE SEQUENCE [LARGE SCALE GENOMIC DNA]</scope>
    <source>
        <strain evidence="3 4">C115</strain>
    </source>
</reference>
<dbReference type="NCBIfam" id="TIGR01552">
    <property type="entry name" value="phd_fam"/>
    <property type="match status" value="1"/>
</dbReference>
<gene>
    <name evidence="3" type="ORF">NA8A_10168</name>
</gene>
<evidence type="ECO:0000256" key="2">
    <source>
        <dbReference type="RuleBase" id="RU362080"/>
    </source>
</evidence>
<comment type="caution">
    <text evidence="3">The sequence shown here is derived from an EMBL/GenBank/DDBJ whole genome shotgun (WGS) entry which is preliminary data.</text>
</comment>
<evidence type="ECO:0000256" key="1">
    <source>
        <dbReference type="ARBA" id="ARBA00009981"/>
    </source>
</evidence>
<evidence type="ECO:0000313" key="3">
    <source>
        <dbReference type="EMBL" id="EKF42419.1"/>
    </source>
</evidence>
<dbReference type="EMBL" id="AMSI01000006">
    <property type="protein sequence ID" value="EKF42419.1"/>
    <property type="molecule type" value="Genomic_DNA"/>
</dbReference>
<dbReference type="Proteomes" id="UP000007374">
    <property type="component" value="Unassembled WGS sequence"/>
</dbReference>
<organism evidence="3 4">
    <name type="scientific">Nitratireductor indicus C115</name>
    <dbReference type="NCBI Taxonomy" id="1231190"/>
    <lineage>
        <taxon>Bacteria</taxon>
        <taxon>Pseudomonadati</taxon>
        <taxon>Pseudomonadota</taxon>
        <taxon>Alphaproteobacteria</taxon>
        <taxon>Hyphomicrobiales</taxon>
        <taxon>Phyllobacteriaceae</taxon>
        <taxon>Nitratireductor</taxon>
    </lineage>
</organism>
<accession>K2NX21</accession>
<dbReference type="AlphaFoldDB" id="K2NX21"/>
<comment type="function">
    <text evidence="2">Antitoxin component of a type II toxin-antitoxin (TA) system.</text>
</comment>
<dbReference type="InterPro" id="IPR006442">
    <property type="entry name" value="Antitoxin_Phd/YefM"/>
</dbReference>
<dbReference type="RefSeq" id="WP_009450370.1">
    <property type="nucleotide sequence ID" value="NZ_AMSI01000006.1"/>
</dbReference>
<dbReference type="eggNOG" id="COG2161">
    <property type="taxonomic scope" value="Bacteria"/>
</dbReference>
<dbReference type="STRING" id="721133.SAMN05216176_10665"/>
<dbReference type="InterPro" id="IPR036165">
    <property type="entry name" value="YefM-like_sf"/>
</dbReference>
<sequence length="60" mass="6816">MKSMSAREAKNRFGFLIDTARQEPVSIEKHGRPVVIVMSVEDYKRLSTEAPERNAGDNHD</sequence>
<dbReference type="Pfam" id="PF02604">
    <property type="entry name" value="PhdYeFM_antitox"/>
    <property type="match status" value="1"/>
</dbReference>
<dbReference type="OrthoDB" id="165038at2"/>
<name>K2NX21_9HYPH</name>
<evidence type="ECO:0000313" key="4">
    <source>
        <dbReference type="Proteomes" id="UP000007374"/>
    </source>
</evidence>